<protein>
    <recommendedName>
        <fullName evidence="5">Glycosyltransferase</fullName>
        <ecNumber evidence="5">2.4.1.-</ecNumber>
    </recommendedName>
</protein>
<keyword evidence="3 4" id="KW-0808">Transferase</keyword>
<gene>
    <name evidence="7" type="primary">3GT</name>
</gene>
<keyword evidence="2 4" id="KW-0328">Glycosyltransferase</keyword>
<dbReference type="Gene3D" id="3.40.50.2000">
    <property type="entry name" value="Glycogen Phosphorylase B"/>
    <property type="match status" value="2"/>
</dbReference>
<sequence>MGSTGNPHVALIAFPFSTHAAPLFSLTAALAAAAPSATFSFINSARSNASLARAISAVPSGANIRVYDISDGCPEGYVLPVHDPEEEVRLFLEVAAVNIREAMEKAVEGAGGKRISCIVSDAFIWFAGKMAEEMRVPWVPLWTGGPYSLAAHMYTDFLRLKFGEQATPSRLSEPLDCIPYMSGLQVRELPEGIVFGNSNSVFARLVHSMAKELPHATTVALNTFHGLDPAVDADLDTKFKHSLSIGPLHLITPQPPQPADSYGCIQWLDKQDPATVVYISFGTIMSLPPPEAAALAEGLEASGVPFIWSLKAAGQAYLPSGFLERTGGRGLVVPWVPQLKVLNHSAVGAFVTHCGWNSVMESVTGGVPMICRPFLGDQRLNAGVVSRVWKIGAGFEGGIVTQGAAEKALSLVLKEDGGKAMRERIGKLREMALGATKPGGSSRNNLEALVEVICGY</sequence>
<dbReference type="SUPFAM" id="SSF53756">
    <property type="entry name" value="UDP-Glycosyltransferase/glycogen phosphorylase"/>
    <property type="match status" value="1"/>
</dbReference>
<dbReference type="Pfam" id="PF00201">
    <property type="entry name" value="UDPGT"/>
    <property type="match status" value="1"/>
</dbReference>
<dbReference type="EMBL" id="KF792732">
    <property type="protein sequence ID" value="AHY20031.1"/>
    <property type="molecule type" value="mRNA"/>
</dbReference>
<organism evidence="7">
    <name type="scientific">Tulipa fosteriana</name>
    <dbReference type="NCBI Taxonomy" id="93697"/>
    <lineage>
        <taxon>Eukaryota</taxon>
        <taxon>Viridiplantae</taxon>
        <taxon>Streptophyta</taxon>
        <taxon>Embryophyta</taxon>
        <taxon>Tracheophyta</taxon>
        <taxon>Spermatophyta</taxon>
        <taxon>Magnoliopsida</taxon>
        <taxon>Liliopsida</taxon>
        <taxon>Liliales</taxon>
        <taxon>Liliaceae</taxon>
        <taxon>Tulipa</taxon>
    </lineage>
</organism>
<dbReference type="InterPro" id="IPR035595">
    <property type="entry name" value="UDP_glycos_trans_CS"/>
</dbReference>
<dbReference type="InterPro" id="IPR002213">
    <property type="entry name" value="UDP_glucos_trans"/>
</dbReference>
<dbReference type="EC" id="2.4.1.-" evidence="5"/>
<dbReference type="AlphaFoldDB" id="A0A0N6XXN6"/>
<comment type="similarity">
    <text evidence="1 4">Belongs to the UDP-glycosyltransferase family.</text>
</comment>
<reference evidence="7" key="1">
    <citation type="submission" date="2013-10" db="EMBL/GenBank/DDBJ databases">
        <authorList>
            <person name="Chen S.I."/>
        </authorList>
    </citation>
    <scope>NUCLEOTIDE SEQUENCE</scope>
    <source>
        <tissue evidence="7">Petal</tissue>
    </source>
</reference>
<evidence type="ECO:0000256" key="4">
    <source>
        <dbReference type="RuleBase" id="RU003718"/>
    </source>
</evidence>
<feature type="chain" id="PRO_5006009977" description="Glycosyltransferase" evidence="6">
    <location>
        <begin position="21"/>
        <end position="456"/>
    </location>
</feature>
<dbReference type="GO" id="GO:0080044">
    <property type="term" value="F:quercetin 7-O-glucosyltransferase activity"/>
    <property type="evidence" value="ECO:0007669"/>
    <property type="project" value="TreeGrafter"/>
</dbReference>
<dbReference type="PANTHER" id="PTHR11926:SF1494">
    <property type="entry name" value="FLAVONOL 3-O-GLUCOSYLTRANSFERASE UGT76E12-RELATED"/>
    <property type="match status" value="1"/>
</dbReference>
<dbReference type="PANTHER" id="PTHR11926">
    <property type="entry name" value="GLUCOSYL/GLUCURONOSYL TRANSFERASES"/>
    <property type="match status" value="1"/>
</dbReference>
<evidence type="ECO:0000256" key="2">
    <source>
        <dbReference type="ARBA" id="ARBA00022676"/>
    </source>
</evidence>
<dbReference type="PROSITE" id="PS00375">
    <property type="entry name" value="UDPGT"/>
    <property type="match status" value="1"/>
</dbReference>
<dbReference type="GO" id="GO:0080043">
    <property type="term" value="F:quercetin 3-O-glucosyltransferase activity"/>
    <property type="evidence" value="ECO:0007669"/>
    <property type="project" value="TreeGrafter"/>
</dbReference>
<evidence type="ECO:0000256" key="5">
    <source>
        <dbReference type="RuleBase" id="RU362057"/>
    </source>
</evidence>
<keyword evidence="6" id="KW-0732">Signal</keyword>
<dbReference type="CDD" id="cd03784">
    <property type="entry name" value="GT1_Gtf-like"/>
    <property type="match status" value="1"/>
</dbReference>
<name>A0A0N6XXN6_9LILI</name>
<proteinExistence type="evidence at transcript level"/>
<dbReference type="FunFam" id="3.40.50.2000:FF:000060">
    <property type="entry name" value="Glycosyltransferase"/>
    <property type="match status" value="1"/>
</dbReference>
<evidence type="ECO:0000256" key="3">
    <source>
        <dbReference type="ARBA" id="ARBA00022679"/>
    </source>
</evidence>
<evidence type="ECO:0000256" key="6">
    <source>
        <dbReference type="SAM" id="SignalP"/>
    </source>
</evidence>
<evidence type="ECO:0000313" key="7">
    <source>
        <dbReference type="EMBL" id="AHY20031.1"/>
    </source>
</evidence>
<feature type="signal peptide" evidence="6">
    <location>
        <begin position="1"/>
        <end position="20"/>
    </location>
</feature>
<evidence type="ECO:0000256" key="1">
    <source>
        <dbReference type="ARBA" id="ARBA00009995"/>
    </source>
</evidence>
<accession>A0A0N6XXN6</accession>